<evidence type="ECO:0000313" key="1">
    <source>
        <dbReference type="EMBL" id="WJW67373.1"/>
    </source>
</evidence>
<dbReference type="RefSeq" id="WP_341469267.1">
    <property type="nucleotide sequence ID" value="NZ_CP128399.1"/>
</dbReference>
<dbReference type="Pfam" id="PF06262">
    <property type="entry name" value="Zincin_1"/>
    <property type="match status" value="1"/>
</dbReference>
<accession>A0ABY9B2J3</accession>
<sequence length="148" mass="17001">MGRLVSFFELAFANFTIFAIIKSMSKLEFEKFVKIAIRKLPPRFRKAMASGNLVIVVQQRPTREQLFKLKLDPVEESLFGLYEGVSLPNRTQGYNMTVPDKITIFQEPLEAAYPNPLSLKEQVRRTVFHEVAHFFGISDEELDAMGWG</sequence>
<dbReference type="Gene3D" id="3.30.2010.20">
    <property type="match status" value="1"/>
</dbReference>
<evidence type="ECO:0000313" key="2">
    <source>
        <dbReference type="Proteomes" id="UP001431572"/>
    </source>
</evidence>
<dbReference type="CDD" id="cd12952">
    <property type="entry name" value="MMP_ACEL2062"/>
    <property type="match status" value="1"/>
</dbReference>
<dbReference type="InterPro" id="IPR010428">
    <property type="entry name" value="Zincin_1"/>
</dbReference>
<keyword evidence="2" id="KW-1185">Reference proteome</keyword>
<gene>
    <name evidence="1" type="ORF">OZ401_000638</name>
</gene>
<dbReference type="InterPro" id="IPR038555">
    <property type="entry name" value="Zincin_1_sf"/>
</dbReference>
<organism evidence="1 2">
    <name type="scientific">Candidatus Chlorohelix allophototropha</name>
    <dbReference type="NCBI Taxonomy" id="3003348"/>
    <lineage>
        <taxon>Bacteria</taxon>
        <taxon>Bacillati</taxon>
        <taxon>Chloroflexota</taxon>
        <taxon>Chloroflexia</taxon>
        <taxon>Candidatus Chloroheliales</taxon>
        <taxon>Candidatus Chloroheliaceae</taxon>
        <taxon>Candidatus Chlorohelix</taxon>
    </lineage>
</organism>
<reference evidence="1" key="1">
    <citation type="journal article" date="2024" name="Nature">
        <title>Anoxygenic phototroph of the Chloroflexota uses a type I reaction centre.</title>
        <authorList>
            <person name="Tsuji J.M."/>
            <person name="Shaw N.A."/>
            <person name="Nagashima S."/>
            <person name="Venkiteswaran J.J."/>
            <person name="Schiff S.L."/>
            <person name="Watanabe T."/>
            <person name="Fukui M."/>
            <person name="Hanada S."/>
            <person name="Tank M."/>
            <person name="Neufeld J.D."/>
        </authorList>
    </citation>
    <scope>NUCLEOTIDE SEQUENCE</scope>
    <source>
        <strain evidence="1">L227-S17</strain>
    </source>
</reference>
<dbReference type="EMBL" id="CP128399">
    <property type="protein sequence ID" value="WJW67373.1"/>
    <property type="molecule type" value="Genomic_DNA"/>
</dbReference>
<proteinExistence type="predicted"/>
<protein>
    <submittedName>
        <fullName evidence="1">Metallopeptidase family protein</fullName>
    </submittedName>
</protein>
<name>A0ABY9B2J3_9CHLR</name>
<dbReference type="Proteomes" id="UP001431572">
    <property type="component" value="Chromosome 1"/>
</dbReference>
<dbReference type="SUPFAM" id="SSF55486">
    <property type="entry name" value="Metalloproteases ('zincins'), catalytic domain"/>
    <property type="match status" value="1"/>
</dbReference>